<protein>
    <recommendedName>
        <fullName evidence="3">DUF541 domain-containing protein</fullName>
    </recommendedName>
</protein>
<name>A0A840YPL7_9SPHN</name>
<dbReference type="InterPro" id="IPR007497">
    <property type="entry name" value="SIMPL/DUF541"/>
</dbReference>
<evidence type="ECO:0000313" key="2">
    <source>
        <dbReference type="Proteomes" id="UP000527143"/>
    </source>
</evidence>
<dbReference type="Proteomes" id="UP000527143">
    <property type="component" value="Unassembled WGS sequence"/>
</dbReference>
<dbReference type="Gene3D" id="3.30.110.170">
    <property type="entry name" value="Protein of unknown function (DUF541), domain 1"/>
    <property type="match status" value="1"/>
</dbReference>
<dbReference type="PANTHER" id="PTHR34387">
    <property type="entry name" value="SLR1258 PROTEIN"/>
    <property type="match status" value="1"/>
</dbReference>
<dbReference type="EMBL" id="JACIJF010000002">
    <property type="protein sequence ID" value="MBB5709862.1"/>
    <property type="molecule type" value="Genomic_DNA"/>
</dbReference>
<dbReference type="GO" id="GO:0006974">
    <property type="term" value="P:DNA damage response"/>
    <property type="evidence" value="ECO:0007669"/>
    <property type="project" value="TreeGrafter"/>
</dbReference>
<keyword evidence="2" id="KW-1185">Reference proteome</keyword>
<dbReference type="Pfam" id="PF04402">
    <property type="entry name" value="SIMPL"/>
    <property type="match status" value="1"/>
</dbReference>
<accession>A0A840YPL7</accession>
<dbReference type="Gene3D" id="3.30.70.2970">
    <property type="entry name" value="Protein of unknown function (DUF541), domain 2"/>
    <property type="match status" value="1"/>
</dbReference>
<evidence type="ECO:0000313" key="1">
    <source>
        <dbReference type="EMBL" id="MBB5709862.1"/>
    </source>
</evidence>
<gene>
    <name evidence="1" type="ORF">FHT02_001084</name>
</gene>
<evidence type="ECO:0008006" key="3">
    <source>
        <dbReference type="Google" id="ProtNLM"/>
    </source>
</evidence>
<comment type="caution">
    <text evidence="1">The sequence shown here is derived from an EMBL/GenBank/DDBJ whole genome shotgun (WGS) entry which is preliminary data.</text>
</comment>
<dbReference type="PANTHER" id="PTHR34387:SF2">
    <property type="entry name" value="SLR1258 PROTEIN"/>
    <property type="match status" value="1"/>
</dbReference>
<dbReference type="AlphaFoldDB" id="A0A840YPL7"/>
<proteinExistence type="predicted"/>
<reference evidence="1 2" key="1">
    <citation type="submission" date="2020-08" db="EMBL/GenBank/DDBJ databases">
        <title>Genomic Encyclopedia of Type Strains, Phase IV (KMG-IV): sequencing the most valuable type-strain genomes for metagenomic binning, comparative biology and taxonomic classification.</title>
        <authorList>
            <person name="Goeker M."/>
        </authorList>
    </citation>
    <scope>NUCLEOTIDE SEQUENCE [LARGE SCALE GENOMIC DNA]</scope>
    <source>
        <strain evidence="1 2">DSM 26736</strain>
    </source>
</reference>
<organism evidence="1 2">
    <name type="scientific">Sphingomonas xinjiangensis</name>
    <dbReference type="NCBI Taxonomy" id="643568"/>
    <lineage>
        <taxon>Bacteria</taxon>
        <taxon>Pseudomonadati</taxon>
        <taxon>Pseudomonadota</taxon>
        <taxon>Alphaproteobacteria</taxon>
        <taxon>Sphingomonadales</taxon>
        <taxon>Sphingomonadaceae</taxon>
        <taxon>Sphingomonas</taxon>
    </lineage>
</organism>
<sequence>MTYWLFAAAVLAPQAQSAPEAVERTIQVTGTGIVQTVPDIALLDIYLRGEGATPDAATIAIAAKQKAVHRGLTGLLGTDAELTTSNVTIIEARGAACTDARGYNSQPRISTGDCAVIGYIATIQMNVRTRAVEKAATAAGLASRLGASDARVQGFTLSDPEAAQGRANAAAVETARKKAAALASGAGHKLGTIVAVRDQANFDMMVSGARHRVSDAAAPPAPEVAPVVIELKPKPIETRAQVFVTYPIAS</sequence>
<dbReference type="RefSeq" id="WP_221239308.1">
    <property type="nucleotide sequence ID" value="NZ_JACIJF010000002.1"/>
</dbReference>
<dbReference type="InterPro" id="IPR052022">
    <property type="entry name" value="26kDa_periplasmic_antigen"/>
</dbReference>